<proteinExistence type="predicted"/>
<keyword evidence="5 7" id="KW-1133">Transmembrane helix</keyword>
<organism evidence="9 10">
    <name type="scientific">Oscillochloris trichoides DG-6</name>
    <dbReference type="NCBI Taxonomy" id="765420"/>
    <lineage>
        <taxon>Bacteria</taxon>
        <taxon>Bacillati</taxon>
        <taxon>Chloroflexota</taxon>
        <taxon>Chloroflexia</taxon>
        <taxon>Chloroflexales</taxon>
        <taxon>Chloroflexineae</taxon>
        <taxon>Oscillochloridaceae</taxon>
        <taxon>Oscillochloris</taxon>
    </lineage>
</organism>
<keyword evidence="3" id="KW-1003">Cell membrane</keyword>
<feature type="transmembrane region" description="Helical" evidence="7">
    <location>
        <begin position="424"/>
        <end position="446"/>
    </location>
</feature>
<dbReference type="PANTHER" id="PTHR43045">
    <property type="entry name" value="SHIKIMATE TRANSPORTER"/>
    <property type="match status" value="1"/>
</dbReference>
<evidence type="ECO:0000313" key="9">
    <source>
        <dbReference type="EMBL" id="EFO81362.1"/>
    </source>
</evidence>
<feature type="transmembrane region" description="Helical" evidence="7">
    <location>
        <begin position="316"/>
        <end position="336"/>
    </location>
</feature>
<evidence type="ECO:0000256" key="7">
    <source>
        <dbReference type="SAM" id="Phobius"/>
    </source>
</evidence>
<comment type="subcellular location">
    <subcellularLocation>
        <location evidence="1">Cell membrane</location>
        <topology evidence="1">Multi-pass membrane protein</topology>
    </subcellularLocation>
</comment>
<keyword evidence="4 7" id="KW-0812">Transmembrane</keyword>
<dbReference type="InterPro" id="IPR020846">
    <property type="entry name" value="MFS_dom"/>
</dbReference>
<dbReference type="InterPro" id="IPR005828">
    <property type="entry name" value="MFS_sugar_transport-like"/>
</dbReference>
<dbReference type="PROSITE" id="PS50850">
    <property type="entry name" value="MFS"/>
    <property type="match status" value="1"/>
</dbReference>
<dbReference type="Pfam" id="PF00083">
    <property type="entry name" value="Sugar_tr"/>
    <property type="match status" value="1"/>
</dbReference>
<evidence type="ECO:0000256" key="6">
    <source>
        <dbReference type="ARBA" id="ARBA00023136"/>
    </source>
</evidence>
<dbReference type="InterPro" id="IPR011701">
    <property type="entry name" value="MFS"/>
</dbReference>
<feature type="transmembrane region" description="Helical" evidence="7">
    <location>
        <begin position="118"/>
        <end position="138"/>
    </location>
</feature>
<dbReference type="AlphaFoldDB" id="E1IBR0"/>
<name>E1IBR0_9CHLR</name>
<dbReference type="InterPro" id="IPR005829">
    <property type="entry name" value="Sugar_transporter_CS"/>
</dbReference>
<dbReference type="Pfam" id="PF07690">
    <property type="entry name" value="MFS_1"/>
    <property type="match status" value="1"/>
</dbReference>
<evidence type="ECO:0000256" key="1">
    <source>
        <dbReference type="ARBA" id="ARBA00004651"/>
    </source>
</evidence>
<protein>
    <submittedName>
        <fullName evidence="9">Major facilitator family transporter</fullName>
    </submittedName>
</protein>
<feature type="transmembrane region" description="Helical" evidence="7">
    <location>
        <begin position="61"/>
        <end position="82"/>
    </location>
</feature>
<dbReference type="SUPFAM" id="SSF103473">
    <property type="entry name" value="MFS general substrate transporter"/>
    <property type="match status" value="1"/>
</dbReference>
<comment type="caution">
    <text evidence="9">The sequence shown here is derived from an EMBL/GenBank/DDBJ whole genome shotgun (WGS) entry which is preliminary data.</text>
</comment>
<keyword evidence="2" id="KW-0813">Transport</keyword>
<dbReference type="Proteomes" id="UP000054010">
    <property type="component" value="Unassembled WGS sequence"/>
</dbReference>
<dbReference type="GO" id="GO:0022857">
    <property type="term" value="F:transmembrane transporter activity"/>
    <property type="evidence" value="ECO:0007669"/>
    <property type="project" value="InterPro"/>
</dbReference>
<feature type="transmembrane region" description="Helical" evidence="7">
    <location>
        <begin position="94"/>
        <end position="112"/>
    </location>
</feature>
<dbReference type="GO" id="GO:0005886">
    <property type="term" value="C:plasma membrane"/>
    <property type="evidence" value="ECO:0007669"/>
    <property type="project" value="UniProtKB-SubCell"/>
</dbReference>
<feature type="transmembrane region" description="Helical" evidence="7">
    <location>
        <begin position="198"/>
        <end position="217"/>
    </location>
</feature>
<dbReference type="Gene3D" id="1.20.1250.20">
    <property type="entry name" value="MFS general substrate transporter like domains"/>
    <property type="match status" value="2"/>
</dbReference>
<dbReference type="STRING" id="765420.OSCT_0761"/>
<accession>E1IBR0</accession>
<sequence length="459" mass="49578">MASSSRVARGTAAAADKHIGKIITASSVGTMIEWYQFFVFGSLATTLASKFFQTGTPLGNLIAWLAAFAVGFIFRPFGTVFFGRVGTMIGRDRSYMVTMSIMAACTFLVGIMPTAESIGAAAGIILVVLRILQGLALGGEYSGAATYIAEHAPQNKRGLYTSFLQLSATAGFLLSMLVVLICRMIFGEAAFDAWGWRAPFLLSVLLLGLSIYLRSSLKDSPLFLNLKSIGQTANDPVKESITNPINVRYVLLAIFGATMGQGVIWYTSQFYALYYMQSVLHVPLLTSAVIMVVVLLLSIPLFVLSGWLSDQIGRKWMLLGSMALAALSYYSIYATMGNYGPFVGDPAQNIANPDYSPFMLGLLVCVQMIFVAMAYGPIAAYLVEMFPTRIRYSSMALPYHIGNGVFGGLVPLFGLLLIQSTGNPLAGVFYTIAIAIICLVVGAIFLRESKNVDITTTAW</sequence>
<evidence type="ECO:0000259" key="8">
    <source>
        <dbReference type="PROSITE" id="PS50850"/>
    </source>
</evidence>
<gene>
    <name evidence="9" type="ORF">OSCT_0761</name>
</gene>
<feature type="transmembrane region" description="Helical" evidence="7">
    <location>
        <begin position="159"/>
        <end position="186"/>
    </location>
</feature>
<dbReference type="eggNOG" id="COG0477">
    <property type="taxonomic scope" value="Bacteria"/>
</dbReference>
<evidence type="ECO:0000313" key="10">
    <source>
        <dbReference type="Proteomes" id="UP000054010"/>
    </source>
</evidence>
<dbReference type="PROSITE" id="PS00217">
    <property type="entry name" value="SUGAR_TRANSPORT_2"/>
    <property type="match status" value="1"/>
</dbReference>
<feature type="transmembrane region" description="Helical" evidence="7">
    <location>
        <begin position="356"/>
        <end position="383"/>
    </location>
</feature>
<dbReference type="OrthoDB" id="9783227at2"/>
<dbReference type="EMBL" id="ADVR01000014">
    <property type="protein sequence ID" value="EFO81362.1"/>
    <property type="molecule type" value="Genomic_DNA"/>
</dbReference>
<dbReference type="HOGENOM" id="CLU_001265_39_2_0"/>
<evidence type="ECO:0000256" key="3">
    <source>
        <dbReference type="ARBA" id="ARBA00022475"/>
    </source>
</evidence>
<feature type="transmembrane region" description="Helical" evidence="7">
    <location>
        <begin position="395"/>
        <end position="418"/>
    </location>
</feature>
<evidence type="ECO:0000256" key="4">
    <source>
        <dbReference type="ARBA" id="ARBA00022692"/>
    </source>
</evidence>
<feature type="domain" description="Major facilitator superfamily (MFS) profile" evidence="8">
    <location>
        <begin position="22"/>
        <end position="450"/>
    </location>
</feature>
<keyword evidence="10" id="KW-1185">Reference proteome</keyword>
<dbReference type="PROSITE" id="PS00216">
    <property type="entry name" value="SUGAR_TRANSPORT_1"/>
    <property type="match status" value="1"/>
</dbReference>
<feature type="transmembrane region" description="Helical" evidence="7">
    <location>
        <begin position="249"/>
        <end position="268"/>
    </location>
</feature>
<feature type="transmembrane region" description="Helical" evidence="7">
    <location>
        <begin position="280"/>
        <end position="304"/>
    </location>
</feature>
<dbReference type="InterPro" id="IPR036259">
    <property type="entry name" value="MFS_trans_sf"/>
</dbReference>
<evidence type="ECO:0000256" key="2">
    <source>
        <dbReference type="ARBA" id="ARBA00022448"/>
    </source>
</evidence>
<evidence type="ECO:0000256" key="5">
    <source>
        <dbReference type="ARBA" id="ARBA00022989"/>
    </source>
</evidence>
<reference evidence="9 10" key="1">
    <citation type="journal article" date="2011" name="J. Bacteriol.">
        <title>Draft genome sequence of the anoxygenic filamentous phototrophic bacterium Oscillochloris trichoides subsp. DG-6.</title>
        <authorList>
            <person name="Kuznetsov B.B."/>
            <person name="Ivanovsky R.N."/>
            <person name="Keppen O.I."/>
            <person name="Sukhacheva M.V."/>
            <person name="Bumazhkin B.K."/>
            <person name="Patutina E.O."/>
            <person name="Beletsky A.V."/>
            <person name="Mardanov A.V."/>
            <person name="Baslerov R.V."/>
            <person name="Panteleeva A.N."/>
            <person name="Kolganova T.V."/>
            <person name="Ravin N.V."/>
            <person name="Skryabin K.G."/>
        </authorList>
    </citation>
    <scope>NUCLEOTIDE SEQUENCE [LARGE SCALE GENOMIC DNA]</scope>
    <source>
        <strain evidence="9 10">DG-6</strain>
    </source>
</reference>
<keyword evidence="6 7" id="KW-0472">Membrane</keyword>
<dbReference type="PANTHER" id="PTHR43045:SF7">
    <property type="entry name" value="MAJOR FACILITATOR SUPERFAMILY TRANSPORTER"/>
    <property type="match status" value="1"/>
</dbReference>